<reference evidence="1 2" key="1">
    <citation type="submission" date="2019-12" db="EMBL/GenBank/DDBJ databases">
        <title>Endophytic bacteria associated with Panax ginseng seedlings.</title>
        <authorList>
            <person name="Park J.M."/>
            <person name="Shin R."/>
            <person name="Jo S.H."/>
        </authorList>
    </citation>
    <scope>NUCLEOTIDE SEQUENCE [LARGE SCALE GENOMIC DNA]</scope>
    <source>
        <strain evidence="1 2">PgKB32</strain>
    </source>
</reference>
<dbReference type="EMBL" id="JAAAXX010000002">
    <property type="protein sequence ID" value="KAF2390978.1"/>
    <property type="molecule type" value="Genomic_DNA"/>
</dbReference>
<evidence type="ECO:0000313" key="1">
    <source>
        <dbReference type="EMBL" id="KAF2390978.1"/>
    </source>
</evidence>
<sequence length="1470" mass="163889">MSTTIPNELSNPTYSQRHQALLEDYDLLLSSMRAPEQDADKLLQPSRFSPMDLDSQLTRRDGLFPLDQMALYYGIAPWDPQNATQHQSAIDALEEKRACHVLELENGLDIDELQRPGSLKQRKAYNSMRRSAPHLDDTLTFERYRAKRTNTLIVETVRDFLPQQTSLIGYLSDASDAEVALAKIRAKPTVYLEKLLNSPRAQALADLLIKALDWYGAKPEEQTSPTIRTKLVCRAVCLYHHAPSGNAPKEIAGYDWNQSALWGKSYQAIHRAFETHLLSTQRAATANDAVLLARLYQMQLTKDFSVRDVPAELPYRSSVVWVNFMHGVVLAEATEPGWRQRQTFQQLVNLPMALSVDASAEELEAIALARLIPTMQWAVTQGIIPDRADLDYSQDELERATKALDAHSESLQKAVIELDAPTPERLKMATVEMANLFGSETFTTDGRHLVVLDKTTPSTGFRSTPPLENPQVRAFAFLDVYAGGRFDDGQTWVMTDTDGTSKTDRIFKLGDDRELLTWVTDNRDDHQRNGVYLFSSKAKKLPDVNKAFETAFDRHIASIKPAYETLIISQIASLPLADRQLLKLGKLRLLALRKETENLREAEETDDIIRQMTARTGFLLQVIHAQKTYFYELFPRAGTIRRRPDLTLDMTGPVRTTAEFEGWFFGEKFDAPVLRGKTLPLDWSAYAEGTVPKEGASCRAILEQRGATLLAPDASVDPDPSGWSRYREIAELVASNHLYVDEKQLRAEARGRTAFDVIKETFDSRFDTVKSFIPFWGSIEDLTSGDTDRMFGGFLGLMMDVVSFALPIGKFVSGSVRLVKLASAASVAGQLSTKATLPSFSTLTRKLLVSAVQNLNPLDGIPTLLASFGKGILWLGKLGVRKVRTLAGLSGKYNFVQGFAQTTTPGRWMPLKQGDQLATIRGIDDVPIRNISDPGSTRYYLIDPLSSRPYGPTLPTRNSDFTLGRSSFDSLENNKNHVIVEFPENARALEVPEVDGRTTLFIDDVPYRLDGDTLRRADTFDSGDTLKALPCRLRRAPGADVCRTQYVTRDRAPTPDIGLFDDTKGWAPWFGDSIYTPATNRASMKSNKIATHSSFHATMEFQKGIYGRVKVSVPVAGEELVDNFDVGTTIVEAMDGSKHYLFTRLNAGDFYVAEVAKGQSVRDALTFRKASTLPDEVKNELVVVYTGSLNANNTVRIHGVEPVERALKTMEDIAIPIGGHANPPETLRWLKVDTSPGEAAMFDHRTRMIISKLPEGATSWSRSKDAPEALRKKTAEIFDTLFLKTVITPKNADSALRIGETMKTLHKSLPYKLRQHNFRNIAYAEVITKAGKREVYVSVSGAQGVTGHLPLFKNNRGLDEVVVGETTYFNIDRNASFPSTSLNVTTEGKLLAVPRTIDNIDTYRPELTSRPTSLDSESKLISLIRKKYPDREAIKSVDVATTMPPCDSCSVVMKEFSYDGGENALQVLWN</sequence>
<accession>A0A6L5BRE8</accession>
<gene>
    <name evidence="1" type="ORF">FX983_05454</name>
</gene>
<comment type="caution">
    <text evidence="1">The sequence shown here is derived from an EMBL/GenBank/DDBJ whole genome shotgun (WGS) entry which is preliminary data.</text>
</comment>
<dbReference type="RefSeq" id="WP_239512070.1">
    <property type="nucleotide sequence ID" value="NZ_JAAAXX010000002.1"/>
</dbReference>
<dbReference type="Proteomes" id="UP000475265">
    <property type="component" value="Unassembled WGS sequence"/>
</dbReference>
<organism evidence="1 2">
    <name type="scientific">Pseudomonas frederiksbergensis</name>
    <dbReference type="NCBI Taxonomy" id="104087"/>
    <lineage>
        <taxon>Bacteria</taxon>
        <taxon>Pseudomonadati</taxon>
        <taxon>Pseudomonadota</taxon>
        <taxon>Gammaproteobacteria</taxon>
        <taxon>Pseudomonadales</taxon>
        <taxon>Pseudomonadaceae</taxon>
        <taxon>Pseudomonas</taxon>
    </lineage>
</organism>
<protein>
    <submittedName>
        <fullName evidence="1">Uncharacterized protein</fullName>
    </submittedName>
</protein>
<proteinExistence type="predicted"/>
<name>A0A6L5BRE8_9PSED</name>
<evidence type="ECO:0000313" key="2">
    <source>
        <dbReference type="Proteomes" id="UP000475265"/>
    </source>
</evidence>